<gene>
    <name evidence="1" type="ORF">IEI95_025550</name>
</gene>
<proteinExistence type="predicted"/>
<dbReference type="AlphaFoldDB" id="A0AAE2RFJ5"/>
<dbReference type="Proteomes" id="UP000655037">
    <property type="component" value="Unassembled WGS sequence"/>
</dbReference>
<dbReference type="EMBL" id="JACXXJ020000005">
    <property type="protein sequence ID" value="MBF2717578.1"/>
    <property type="molecule type" value="Genomic_DNA"/>
</dbReference>
<accession>A0AAE2RFJ5</accession>
<sequence length="83" mass="9236">MTLNVASAEVRSWIPVIQVAAGATVGKVLDAFRLQIPLGYNSPEITFRRLGESFILGWCAAIKSENFGEIEGHIVWRISTYIR</sequence>
<protein>
    <submittedName>
        <fullName evidence="1">Uncharacterized protein</fullName>
    </submittedName>
</protein>
<organism evidence="1 2">
    <name type="scientific">Agrobacterium vitis</name>
    <name type="common">Rhizobium vitis</name>
    <dbReference type="NCBI Taxonomy" id="373"/>
    <lineage>
        <taxon>Bacteria</taxon>
        <taxon>Pseudomonadati</taxon>
        <taxon>Pseudomonadota</taxon>
        <taxon>Alphaproteobacteria</taxon>
        <taxon>Hyphomicrobiales</taxon>
        <taxon>Rhizobiaceae</taxon>
        <taxon>Rhizobium/Agrobacterium group</taxon>
        <taxon>Agrobacterium</taxon>
    </lineage>
</organism>
<evidence type="ECO:0000313" key="2">
    <source>
        <dbReference type="Proteomes" id="UP000655037"/>
    </source>
</evidence>
<comment type="caution">
    <text evidence="1">The sequence shown here is derived from an EMBL/GenBank/DDBJ whole genome shotgun (WGS) entry which is preliminary data.</text>
</comment>
<reference evidence="1" key="1">
    <citation type="submission" date="2020-11" db="EMBL/GenBank/DDBJ databases">
        <title>Agrobacterium vitis strain K377 genome.</title>
        <authorList>
            <person name="Xi H."/>
        </authorList>
    </citation>
    <scope>NUCLEOTIDE SEQUENCE</scope>
    <source>
        <strain evidence="1">K377</strain>
    </source>
</reference>
<evidence type="ECO:0000313" key="1">
    <source>
        <dbReference type="EMBL" id="MBF2717578.1"/>
    </source>
</evidence>
<name>A0AAE2RFJ5_AGRVI</name>
<dbReference type="RefSeq" id="WP_194417173.1">
    <property type="nucleotide sequence ID" value="NZ_JACXXJ020000005.1"/>
</dbReference>